<feature type="compositionally biased region" description="Basic and acidic residues" evidence="1">
    <location>
        <begin position="667"/>
        <end position="678"/>
    </location>
</feature>
<feature type="compositionally biased region" description="Low complexity" evidence="1">
    <location>
        <begin position="15"/>
        <end position="34"/>
    </location>
</feature>
<evidence type="ECO:0000259" key="2">
    <source>
        <dbReference type="PROSITE" id="PS50042"/>
    </source>
</evidence>
<dbReference type="EMBL" id="JAAAIM010000853">
    <property type="protein sequence ID" value="KAG0283812.1"/>
    <property type="molecule type" value="Genomic_DNA"/>
</dbReference>
<evidence type="ECO:0000313" key="4">
    <source>
        <dbReference type="EMBL" id="KAG0283812.1"/>
    </source>
</evidence>
<feature type="region of interest" description="Disordered" evidence="1">
    <location>
        <begin position="1"/>
        <end position="62"/>
    </location>
</feature>
<sequence>MQNLPGLSFFDGLTRSRTSPSTSNTARSASAASPPDTPLRDAAPFASLRSHSHPLGGSESGIDYARETSETFDDPLSPSGTALPAASFSRRAASVSAASSPVPGLPARRTSGNTTATRSSILSKDSIFSAPILNRRPSSIAENSTSAPLSSPATGGRERSSSFLGRESTEPTAKDVALMALGTQAFAMLKRIQEHPIELADIIRLLVTKKAILILPTYSASTDDPVPQRAYYEDHVIIPESNSGESLFVTLSGIRGILKPVSSSIALLGLATGQDFGNMVSDASGPTKRSFFDNMSKFEGATSTKAEHELELVNSSRKPVVIFVESVGSVQALLVDKMIPHPEGEETPTPIVPLASGIQSVRDRSAARRTASSASSVRSMSFAEEKGKDAIPLPKLPKIASDVPLEWDNMIRDLERYLMVVKLRKSPLPNADRYANEFQRKYDEVRHRFEAYGSASGMSNRWTELDFDEVQQWVEAWLCREMYPAIFPQSADGPNSEDYLQDEQLQAKIAALNFLDLTLEHLGFVLEHPEDVEHIAQVVREGGVEMQKLALVKSPTDKMNVILSSHRVVVDALNREPAVQGMLAEADQTMETPAVATSTNTGDAASVVVSSAGLTSPVTELKSADSKPSSPNSTKSKRLSMPKIMMDGDVPRINSPLSPGLRQPRIPMDEGYERRSQADDDESVSRPVSSSETAETTEMTLTSISAGAELKQEDTKGDAKEETTTEVNPASIELPMSPTPAEESSTLSIVVPEVVETTSESTPDISLPALTSSRKHYSADVLLPLLIFSVVKSNPPMLISNLRYIQRFKVQDHLTGELAYCLTNMMAVVSFLEELDPQAFGLSSDIRVLSDLSDIHANTGRPNPTAVPLRNFQEGFDHTKALGHKVSQELVGVAEEGLKVISDVVQDGYSKFFGRFLTTSDGSTPFGGSIPRGQSQTRGTRSLSAASSLVATAAAAAAASVTPANSLEEERKRRATAVSNAMANALPRTGSGLPDEKSRISGLVSPAGVTSNVSTVSVDGSAGSIGVEKSSPHDSAMEAATRNRVLDFLRTAEGPQIQFMACTNSGDLRLSDIKGLLEDYQRIGKMLEQAKRLA</sequence>
<evidence type="ECO:0000313" key="5">
    <source>
        <dbReference type="Proteomes" id="UP001194696"/>
    </source>
</evidence>
<dbReference type="PROSITE" id="PS51205">
    <property type="entry name" value="VPS9"/>
    <property type="match status" value="1"/>
</dbReference>
<feature type="compositionally biased region" description="Low complexity" evidence="1">
    <location>
        <begin position="95"/>
        <end position="107"/>
    </location>
</feature>
<dbReference type="Gene3D" id="1.20.1050.80">
    <property type="entry name" value="VPS9 domain"/>
    <property type="match status" value="2"/>
</dbReference>
<evidence type="ECO:0000259" key="3">
    <source>
        <dbReference type="PROSITE" id="PS51205"/>
    </source>
</evidence>
<name>A0ABQ7JRW4_9FUNG</name>
<feature type="compositionally biased region" description="Polar residues" evidence="1">
    <location>
        <begin position="139"/>
        <end position="153"/>
    </location>
</feature>
<feature type="region of interest" description="Disordered" evidence="1">
    <location>
        <begin position="616"/>
        <end position="746"/>
    </location>
</feature>
<protein>
    <recommendedName>
        <fullName evidence="6">VPS9 domain-containing protein</fullName>
    </recommendedName>
</protein>
<dbReference type="SMART" id="SM00167">
    <property type="entry name" value="VPS9"/>
    <property type="match status" value="1"/>
</dbReference>
<reference evidence="4 5" key="1">
    <citation type="journal article" date="2020" name="Fungal Divers.">
        <title>Resolving the Mortierellaceae phylogeny through synthesis of multi-gene phylogenetics and phylogenomics.</title>
        <authorList>
            <person name="Vandepol N."/>
            <person name="Liber J."/>
            <person name="Desiro A."/>
            <person name="Na H."/>
            <person name="Kennedy M."/>
            <person name="Barry K."/>
            <person name="Grigoriev I.V."/>
            <person name="Miller A.N."/>
            <person name="O'Donnell K."/>
            <person name="Stajich J.E."/>
            <person name="Bonito G."/>
        </authorList>
    </citation>
    <scope>NUCLEOTIDE SEQUENCE [LARGE SCALE GENOMIC DNA]</scope>
    <source>
        <strain evidence="4 5">AD045</strain>
    </source>
</reference>
<dbReference type="InterPro" id="IPR045046">
    <property type="entry name" value="Vps9-like"/>
</dbReference>
<dbReference type="InterPro" id="IPR000595">
    <property type="entry name" value="cNMP-bd_dom"/>
</dbReference>
<dbReference type="SUPFAM" id="SSF109993">
    <property type="entry name" value="VPS9 domain"/>
    <property type="match status" value="1"/>
</dbReference>
<feature type="region of interest" description="Disordered" evidence="1">
    <location>
        <begin position="95"/>
        <end position="118"/>
    </location>
</feature>
<keyword evidence="5" id="KW-1185">Reference proteome</keyword>
<feature type="region of interest" description="Disordered" evidence="1">
    <location>
        <begin position="139"/>
        <end position="169"/>
    </location>
</feature>
<feature type="domain" description="Cyclic nucleotide-binding" evidence="2">
    <location>
        <begin position="224"/>
        <end position="279"/>
    </location>
</feature>
<organism evidence="4 5">
    <name type="scientific">Linnemannia gamsii</name>
    <dbReference type="NCBI Taxonomy" id="64522"/>
    <lineage>
        <taxon>Eukaryota</taxon>
        <taxon>Fungi</taxon>
        <taxon>Fungi incertae sedis</taxon>
        <taxon>Mucoromycota</taxon>
        <taxon>Mortierellomycotina</taxon>
        <taxon>Mortierellomycetes</taxon>
        <taxon>Mortierellales</taxon>
        <taxon>Mortierellaceae</taxon>
        <taxon>Linnemannia</taxon>
    </lineage>
</organism>
<evidence type="ECO:0008006" key="6">
    <source>
        <dbReference type="Google" id="ProtNLM"/>
    </source>
</evidence>
<dbReference type="PANTHER" id="PTHR23101">
    <property type="entry name" value="RAB GDP/GTP EXCHANGE FACTOR"/>
    <property type="match status" value="1"/>
</dbReference>
<feature type="compositionally biased region" description="Low complexity" evidence="1">
    <location>
        <begin position="689"/>
        <end position="703"/>
    </location>
</feature>
<feature type="compositionally biased region" description="Basic and acidic residues" evidence="1">
    <location>
        <begin position="710"/>
        <end position="723"/>
    </location>
</feature>
<dbReference type="PANTHER" id="PTHR23101:SF25">
    <property type="entry name" value="GTPASE-ACTIVATING PROTEIN AND VPS9 DOMAIN-CONTAINING PROTEIN 1"/>
    <property type="match status" value="1"/>
</dbReference>
<feature type="domain" description="VPS9" evidence="3">
    <location>
        <begin position="678"/>
        <end position="841"/>
    </location>
</feature>
<dbReference type="Pfam" id="PF02204">
    <property type="entry name" value="VPS9"/>
    <property type="match status" value="1"/>
</dbReference>
<dbReference type="InterPro" id="IPR037191">
    <property type="entry name" value="VPS9_dom_sf"/>
</dbReference>
<evidence type="ECO:0000256" key="1">
    <source>
        <dbReference type="SAM" id="MobiDB-lite"/>
    </source>
</evidence>
<proteinExistence type="predicted"/>
<comment type="caution">
    <text evidence="4">The sequence shown here is derived from an EMBL/GenBank/DDBJ whole genome shotgun (WGS) entry which is preliminary data.</text>
</comment>
<dbReference type="InterPro" id="IPR003123">
    <property type="entry name" value="VPS9"/>
</dbReference>
<accession>A0ABQ7JRW4</accession>
<dbReference type="PROSITE" id="PS50042">
    <property type="entry name" value="CNMP_BINDING_3"/>
    <property type="match status" value="1"/>
</dbReference>
<gene>
    <name evidence="4" type="ORF">BGZ96_011822</name>
</gene>
<dbReference type="Proteomes" id="UP001194696">
    <property type="component" value="Unassembled WGS sequence"/>
</dbReference>